<evidence type="ECO:0000313" key="3">
    <source>
        <dbReference type="EMBL" id="RMZ94919.1"/>
    </source>
</evidence>
<accession>A0A3M7P7H1</accession>
<keyword evidence="4" id="KW-1185">Reference proteome</keyword>
<keyword evidence="1" id="KW-1133">Transmembrane helix</keyword>
<name>A0A3M7P7H1_BRAPC</name>
<keyword evidence="1" id="KW-0812">Transmembrane</keyword>
<dbReference type="EMBL" id="REGN01012727">
    <property type="protein sequence ID" value="RMZ94919.1"/>
    <property type="molecule type" value="Genomic_DNA"/>
</dbReference>
<dbReference type="Proteomes" id="UP000276133">
    <property type="component" value="Unassembled WGS sequence"/>
</dbReference>
<evidence type="ECO:0000256" key="1">
    <source>
        <dbReference type="SAM" id="Phobius"/>
    </source>
</evidence>
<sequence length="112" mass="13289">MRFFIRLSKFILSQLLKLFDCLCSLFKISKLTEKNSFDPEILRTENSHGPTIKKVNTRKKTLRNQPDKIFLCFMCILCFVKLIYNIFIANRNLRNNCHNLEGNKLNFKILKS</sequence>
<feature type="chain" id="PRO_5018177375" evidence="2">
    <location>
        <begin position="24"/>
        <end position="112"/>
    </location>
</feature>
<protein>
    <submittedName>
        <fullName evidence="3">Uncharacterized protein</fullName>
    </submittedName>
</protein>
<gene>
    <name evidence="3" type="ORF">BpHYR1_045023</name>
</gene>
<dbReference type="AlphaFoldDB" id="A0A3M7P7H1"/>
<feature type="signal peptide" evidence="2">
    <location>
        <begin position="1"/>
        <end position="23"/>
    </location>
</feature>
<keyword evidence="1" id="KW-0472">Membrane</keyword>
<keyword evidence="2" id="KW-0732">Signal</keyword>
<evidence type="ECO:0000313" key="4">
    <source>
        <dbReference type="Proteomes" id="UP000276133"/>
    </source>
</evidence>
<organism evidence="3 4">
    <name type="scientific">Brachionus plicatilis</name>
    <name type="common">Marine rotifer</name>
    <name type="synonym">Brachionus muelleri</name>
    <dbReference type="NCBI Taxonomy" id="10195"/>
    <lineage>
        <taxon>Eukaryota</taxon>
        <taxon>Metazoa</taxon>
        <taxon>Spiralia</taxon>
        <taxon>Gnathifera</taxon>
        <taxon>Rotifera</taxon>
        <taxon>Eurotatoria</taxon>
        <taxon>Monogononta</taxon>
        <taxon>Pseudotrocha</taxon>
        <taxon>Ploima</taxon>
        <taxon>Brachionidae</taxon>
        <taxon>Brachionus</taxon>
    </lineage>
</organism>
<evidence type="ECO:0000256" key="2">
    <source>
        <dbReference type="SAM" id="SignalP"/>
    </source>
</evidence>
<comment type="caution">
    <text evidence="3">The sequence shown here is derived from an EMBL/GenBank/DDBJ whole genome shotgun (WGS) entry which is preliminary data.</text>
</comment>
<proteinExistence type="predicted"/>
<reference evidence="3 4" key="1">
    <citation type="journal article" date="2018" name="Sci. Rep.">
        <title>Genomic signatures of local adaptation to the degree of environmental predictability in rotifers.</title>
        <authorList>
            <person name="Franch-Gras L."/>
            <person name="Hahn C."/>
            <person name="Garcia-Roger E.M."/>
            <person name="Carmona M.J."/>
            <person name="Serra M."/>
            <person name="Gomez A."/>
        </authorList>
    </citation>
    <scope>NUCLEOTIDE SEQUENCE [LARGE SCALE GENOMIC DNA]</scope>
    <source>
        <strain evidence="3">HYR1</strain>
    </source>
</reference>
<feature type="transmembrane region" description="Helical" evidence="1">
    <location>
        <begin position="69"/>
        <end position="87"/>
    </location>
</feature>